<dbReference type="Proteomes" id="UP000243468">
    <property type="component" value="Unassembled WGS sequence"/>
</dbReference>
<feature type="transmembrane region" description="Helical" evidence="1">
    <location>
        <begin position="7"/>
        <end position="30"/>
    </location>
</feature>
<protein>
    <submittedName>
        <fullName evidence="2">Uncharacterized protein</fullName>
    </submittedName>
</protein>
<dbReference type="EMBL" id="FMYO01000003">
    <property type="protein sequence ID" value="SDC05354.1"/>
    <property type="molecule type" value="Genomic_DNA"/>
</dbReference>
<feature type="transmembrane region" description="Helical" evidence="1">
    <location>
        <begin position="42"/>
        <end position="60"/>
    </location>
</feature>
<keyword evidence="3" id="KW-1185">Reference proteome</keyword>
<keyword evidence="1" id="KW-0472">Membrane</keyword>
<proteinExistence type="predicted"/>
<accession>A0A1G6IFV9</accession>
<dbReference type="OrthoDB" id="7408523at2"/>
<evidence type="ECO:0000313" key="3">
    <source>
        <dbReference type="Proteomes" id="UP000243468"/>
    </source>
</evidence>
<keyword evidence="1" id="KW-0812">Transmembrane</keyword>
<sequence length="75" mass="8471">MNQKSLIIGICVTLVWFLAITIFCILENFGFEQNNLNSLGDFLAGIFAPVAFFWLILGYVQQGKQLDQNTKALEQ</sequence>
<name>A0A1G6IFV9_9GAMM</name>
<reference evidence="3" key="1">
    <citation type="submission" date="2016-09" db="EMBL/GenBank/DDBJ databases">
        <authorList>
            <person name="Varghese N."/>
            <person name="Submissions S."/>
        </authorList>
    </citation>
    <scope>NUCLEOTIDE SEQUENCE [LARGE SCALE GENOMIC DNA]</scope>
    <source>
        <strain evidence="3">ANC 4667</strain>
    </source>
</reference>
<evidence type="ECO:0000313" key="2">
    <source>
        <dbReference type="EMBL" id="SDC05354.1"/>
    </source>
</evidence>
<dbReference type="RefSeq" id="WP_092819268.1">
    <property type="nucleotide sequence ID" value="NZ_BAABKJ010000004.1"/>
</dbReference>
<keyword evidence="1" id="KW-1133">Transmembrane helix</keyword>
<dbReference type="AlphaFoldDB" id="A0A1G6IFV9"/>
<gene>
    <name evidence="2" type="ORF">SAMN05421732_10315</name>
</gene>
<organism evidence="2 3">
    <name type="scientific">Acinetobacter kookii</name>
    <dbReference type="NCBI Taxonomy" id="1226327"/>
    <lineage>
        <taxon>Bacteria</taxon>
        <taxon>Pseudomonadati</taxon>
        <taxon>Pseudomonadota</taxon>
        <taxon>Gammaproteobacteria</taxon>
        <taxon>Moraxellales</taxon>
        <taxon>Moraxellaceae</taxon>
        <taxon>Acinetobacter</taxon>
    </lineage>
</organism>
<evidence type="ECO:0000256" key="1">
    <source>
        <dbReference type="SAM" id="Phobius"/>
    </source>
</evidence>